<reference evidence="2" key="1">
    <citation type="submission" date="2021-01" db="EMBL/GenBank/DDBJ databases">
        <title>Modified the classification status of verrucomicrobia.</title>
        <authorList>
            <person name="Feng X."/>
        </authorList>
    </citation>
    <scope>NUCLEOTIDE SEQUENCE</scope>
    <source>
        <strain evidence="2">_KCTC 22039</strain>
    </source>
</reference>
<feature type="transmembrane region" description="Helical" evidence="1">
    <location>
        <begin position="157"/>
        <end position="175"/>
    </location>
</feature>
<dbReference type="EMBL" id="JAENIM010000047">
    <property type="protein sequence ID" value="MBK1792802.1"/>
    <property type="molecule type" value="Genomic_DNA"/>
</dbReference>
<keyword evidence="1" id="KW-0812">Transmembrane</keyword>
<evidence type="ECO:0000313" key="3">
    <source>
        <dbReference type="Proteomes" id="UP000624703"/>
    </source>
</evidence>
<sequence>MIEIVKDVFGYALRPSGRYLFVIGAGLFLMMDLAVLAPLFGAIAIFLLACYLAATYVELIQRSATRDLDAPAFADISNLMADVISPAFQLALVYLLAFGAYFWALYTESLPSIGVYALYVVGAFYFPMAMLAVVILGQLSAASPHIVLPSLWRGGKVYLCCVGMLVGLKLIEIQLSAVLDGIFILGSVISSFVAMYALMTSARLLGVIYRERSEELGWL</sequence>
<accession>A0A8J7MHG3</accession>
<dbReference type="RefSeq" id="WP_200312809.1">
    <property type="nucleotide sequence ID" value="NZ_JAENIM010000047.1"/>
</dbReference>
<protein>
    <submittedName>
        <fullName evidence="2">Uncharacterized protein</fullName>
    </submittedName>
</protein>
<evidence type="ECO:0000256" key="1">
    <source>
        <dbReference type="SAM" id="Phobius"/>
    </source>
</evidence>
<keyword evidence="1" id="KW-1133">Transmembrane helix</keyword>
<keyword evidence="3" id="KW-1185">Reference proteome</keyword>
<name>A0A8J7MHG3_9BACT</name>
<feature type="transmembrane region" description="Helical" evidence="1">
    <location>
        <begin position="20"/>
        <end position="53"/>
    </location>
</feature>
<feature type="transmembrane region" description="Helical" evidence="1">
    <location>
        <begin position="181"/>
        <end position="205"/>
    </location>
</feature>
<proteinExistence type="predicted"/>
<dbReference type="Proteomes" id="UP000624703">
    <property type="component" value="Unassembled WGS sequence"/>
</dbReference>
<feature type="transmembrane region" description="Helical" evidence="1">
    <location>
        <begin position="83"/>
        <end position="104"/>
    </location>
</feature>
<keyword evidence="1" id="KW-0472">Membrane</keyword>
<feature type="transmembrane region" description="Helical" evidence="1">
    <location>
        <begin position="116"/>
        <end position="136"/>
    </location>
</feature>
<comment type="caution">
    <text evidence="2">The sequence shown here is derived from an EMBL/GenBank/DDBJ whole genome shotgun (WGS) entry which is preliminary data.</text>
</comment>
<gene>
    <name evidence="2" type="ORF">JIN82_16680</name>
</gene>
<organism evidence="2 3">
    <name type="scientific">Persicirhabdus sediminis</name>
    <dbReference type="NCBI Taxonomy" id="454144"/>
    <lineage>
        <taxon>Bacteria</taxon>
        <taxon>Pseudomonadati</taxon>
        <taxon>Verrucomicrobiota</taxon>
        <taxon>Verrucomicrobiia</taxon>
        <taxon>Verrucomicrobiales</taxon>
        <taxon>Verrucomicrobiaceae</taxon>
        <taxon>Persicirhabdus</taxon>
    </lineage>
</organism>
<evidence type="ECO:0000313" key="2">
    <source>
        <dbReference type="EMBL" id="MBK1792802.1"/>
    </source>
</evidence>
<dbReference type="AlphaFoldDB" id="A0A8J7MHG3"/>